<evidence type="ECO:0000256" key="1">
    <source>
        <dbReference type="ARBA" id="ARBA00004123"/>
    </source>
</evidence>
<evidence type="ECO:0000313" key="6">
    <source>
        <dbReference type="Proteomes" id="UP000078595"/>
    </source>
</evidence>
<feature type="domain" description="Xylanolytic transcriptional activator regulatory" evidence="3">
    <location>
        <begin position="130"/>
        <end position="217"/>
    </location>
</feature>
<dbReference type="EMBL" id="CP144537">
    <property type="protein sequence ID" value="WWC64317.1"/>
    <property type="molecule type" value="Genomic_DNA"/>
</dbReference>
<dbReference type="RefSeq" id="XP_018258894.1">
    <property type="nucleotide sequence ID" value="XM_018411693.1"/>
</dbReference>
<evidence type="ECO:0000256" key="2">
    <source>
        <dbReference type="ARBA" id="ARBA00023242"/>
    </source>
</evidence>
<dbReference type="SMART" id="SM00906">
    <property type="entry name" value="Fungal_trans"/>
    <property type="match status" value="1"/>
</dbReference>
<reference evidence="5" key="2">
    <citation type="submission" date="2013-07" db="EMBL/GenBank/DDBJ databases">
        <authorList>
            <consortium name="The Broad Institute Genome Sequencing Platform"/>
            <person name="Cuomo C."/>
            <person name="Litvintseva A."/>
            <person name="Chen Y."/>
            <person name="Heitman J."/>
            <person name="Sun S."/>
            <person name="Springer D."/>
            <person name="Dromer F."/>
            <person name="Young S.K."/>
            <person name="Zeng Q."/>
            <person name="Gargeya S."/>
            <person name="Fitzgerald M."/>
            <person name="Abouelleil A."/>
            <person name="Alvarado L."/>
            <person name="Berlin A.M."/>
            <person name="Chapman S.B."/>
            <person name="Dewar J."/>
            <person name="Goldberg J."/>
            <person name="Griggs A."/>
            <person name="Gujja S."/>
            <person name="Hansen M."/>
            <person name="Howarth C."/>
            <person name="Imamovic A."/>
            <person name="Larimer J."/>
            <person name="McCowan C."/>
            <person name="Murphy C."/>
            <person name="Pearson M."/>
            <person name="Priest M."/>
            <person name="Roberts A."/>
            <person name="Saif S."/>
            <person name="Shea T."/>
            <person name="Sykes S."/>
            <person name="Wortman J."/>
            <person name="Nusbaum C."/>
            <person name="Birren B."/>
        </authorList>
    </citation>
    <scope>NUCLEOTIDE SEQUENCE</scope>
    <source>
        <strain evidence="5">CBS 10117</strain>
    </source>
</reference>
<dbReference type="AlphaFoldDB" id="A0A1A5ZTA9"/>
<dbReference type="CDD" id="cd12148">
    <property type="entry name" value="fungal_TF_MHR"/>
    <property type="match status" value="1"/>
</dbReference>
<dbReference type="PANTHER" id="PTHR31001:SF76">
    <property type="entry name" value="ZN(2)-C6 FUNGAL-TYPE DOMAIN-CONTAINING PROTEIN"/>
    <property type="match status" value="1"/>
</dbReference>
<evidence type="ECO:0000313" key="4">
    <source>
        <dbReference type="EMBL" id="OBR81052.1"/>
    </source>
</evidence>
<dbReference type="OrthoDB" id="3364175at2759"/>
<dbReference type="STRING" id="1296121.A0A1A5ZTA9"/>
<dbReference type="PANTHER" id="PTHR31001">
    <property type="entry name" value="UNCHARACTERIZED TRANSCRIPTIONAL REGULATORY PROTEIN"/>
    <property type="match status" value="1"/>
</dbReference>
<dbReference type="VEuPathDB" id="FungiDB:I303_08434"/>
<evidence type="ECO:0000259" key="3">
    <source>
        <dbReference type="SMART" id="SM00906"/>
    </source>
</evidence>
<dbReference type="GO" id="GO:0008270">
    <property type="term" value="F:zinc ion binding"/>
    <property type="evidence" value="ECO:0007669"/>
    <property type="project" value="InterPro"/>
</dbReference>
<dbReference type="GeneID" id="28972133"/>
<reference evidence="5" key="3">
    <citation type="submission" date="2024-02" db="EMBL/GenBank/DDBJ databases">
        <title>Comparative genomics of Cryptococcus and Kwoniella reveals pathogenesis evolution and contrasting modes of karyotype evolution via chromosome fusion or intercentromeric recombination.</title>
        <authorList>
            <person name="Coelho M.A."/>
            <person name="David-Palma M."/>
            <person name="Shea T."/>
            <person name="Bowers K."/>
            <person name="McGinley-Smith S."/>
            <person name="Mohammad A.W."/>
            <person name="Gnirke A."/>
            <person name="Yurkov A.M."/>
            <person name="Nowrousian M."/>
            <person name="Sun S."/>
            <person name="Cuomo C.A."/>
            <person name="Heitman J."/>
        </authorList>
    </citation>
    <scope>NUCLEOTIDE SEQUENCE</scope>
    <source>
        <strain evidence="5">CBS 10117</strain>
    </source>
</reference>
<evidence type="ECO:0000313" key="5">
    <source>
        <dbReference type="EMBL" id="WWC64317.1"/>
    </source>
</evidence>
<gene>
    <name evidence="4" type="ORF">I303_08434</name>
    <name evidence="5" type="ORF">I303_106927</name>
</gene>
<reference evidence="4" key="1">
    <citation type="submission" date="2013-07" db="EMBL/GenBank/DDBJ databases">
        <title>The Genome Sequence of Cryptococcus dejecticola CBS10117.</title>
        <authorList>
            <consortium name="The Broad Institute Genome Sequencing Platform"/>
            <person name="Cuomo C."/>
            <person name="Litvintseva A."/>
            <person name="Chen Y."/>
            <person name="Heitman J."/>
            <person name="Sun S."/>
            <person name="Springer D."/>
            <person name="Dromer F."/>
            <person name="Young S.K."/>
            <person name="Zeng Q."/>
            <person name="Gargeya S."/>
            <person name="Fitzgerald M."/>
            <person name="Abouelleil A."/>
            <person name="Alvarado L."/>
            <person name="Berlin A.M."/>
            <person name="Chapman S.B."/>
            <person name="Dewar J."/>
            <person name="Goldberg J."/>
            <person name="Griggs A."/>
            <person name="Gujja S."/>
            <person name="Hansen M."/>
            <person name="Howarth C."/>
            <person name="Imamovic A."/>
            <person name="Larimer J."/>
            <person name="McCowan C."/>
            <person name="Murphy C."/>
            <person name="Pearson M."/>
            <person name="Priest M."/>
            <person name="Roberts A."/>
            <person name="Saif S."/>
            <person name="Shea T."/>
            <person name="Sykes S."/>
            <person name="Wortman J."/>
            <person name="Nusbaum C."/>
            <person name="Birren B."/>
        </authorList>
    </citation>
    <scope>NUCLEOTIDE SEQUENCE [LARGE SCALE GENOMIC DNA]</scope>
    <source>
        <strain evidence="4">CBS 10117</strain>
    </source>
</reference>
<sequence>MEYLLRFGVFRHFSVNYMWPCIHRPTFEDQYKELCKQMRLNTKQFTTDQLSTLALYATCLAVGFHFLQDEGYQDLNMNEQQALEMGATCWRVSYQALEAADWMQVNDVRSCQTVIISGLYLSGVRRANQHWNLLGIATKIAMALGLAQIPDEGKIIASGSAEKVAPRWRSAIQREVGRRVWYCLLELDWLFAMEHDYLYIISPEINQTSEPANIEDVDLKDDGLVFSRPTATHTGMTHFLQRLRILYPLQGVVTNVKRAGRMHYRFITRAHEELQRAIAERPLFYKQTDGLDSITDAVQLNQIKREAQGLNEATDLRTMRIHRFYFPASCENNWYSLTKDTCLDITRRTLKDLSTQTAPTVTNPHLWARIYFIFTATVVVIIYLYHAPPYEVDEFTKLAEIGIAWLASTGKRSIELGDSSETLRALLSIQLDRRVRAREEGGQMGQLFPQEWINNAGWADFMPLDFDGLRDSNVPDVNVPVGPAVTDEQNMAFLLDSLFKDLSNYDPSFPST</sequence>
<dbReference type="Proteomes" id="UP000078595">
    <property type="component" value="Chromosome 8"/>
</dbReference>
<dbReference type="KEGG" id="kdj:28972133"/>
<proteinExistence type="predicted"/>
<protein>
    <recommendedName>
        <fullName evidence="3">Xylanolytic transcriptional activator regulatory domain-containing protein</fullName>
    </recommendedName>
</protein>
<organism evidence="4">
    <name type="scientific">Kwoniella dejecticola CBS 10117</name>
    <dbReference type="NCBI Taxonomy" id="1296121"/>
    <lineage>
        <taxon>Eukaryota</taxon>
        <taxon>Fungi</taxon>
        <taxon>Dikarya</taxon>
        <taxon>Basidiomycota</taxon>
        <taxon>Agaricomycotina</taxon>
        <taxon>Tremellomycetes</taxon>
        <taxon>Tremellales</taxon>
        <taxon>Cryptococcaceae</taxon>
        <taxon>Kwoniella</taxon>
    </lineage>
</organism>
<dbReference type="GO" id="GO:0003677">
    <property type="term" value="F:DNA binding"/>
    <property type="evidence" value="ECO:0007669"/>
    <property type="project" value="InterPro"/>
</dbReference>
<dbReference type="InterPro" id="IPR007219">
    <property type="entry name" value="XnlR_reg_dom"/>
</dbReference>
<dbReference type="GO" id="GO:0006351">
    <property type="term" value="P:DNA-templated transcription"/>
    <property type="evidence" value="ECO:0007669"/>
    <property type="project" value="InterPro"/>
</dbReference>
<dbReference type="InterPro" id="IPR050613">
    <property type="entry name" value="Sec_Metabolite_Reg"/>
</dbReference>
<name>A0A1A5ZTA9_9TREE</name>
<keyword evidence="6" id="KW-1185">Reference proteome</keyword>
<comment type="subcellular location">
    <subcellularLocation>
        <location evidence="1">Nucleus</location>
    </subcellularLocation>
</comment>
<dbReference type="GO" id="GO:0005634">
    <property type="term" value="C:nucleus"/>
    <property type="evidence" value="ECO:0007669"/>
    <property type="project" value="UniProtKB-SubCell"/>
</dbReference>
<accession>A0A1A5ZTA9</accession>
<keyword evidence="2" id="KW-0539">Nucleus</keyword>
<dbReference type="Pfam" id="PF04082">
    <property type="entry name" value="Fungal_trans"/>
    <property type="match status" value="1"/>
</dbReference>
<dbReference type="EMBL" id="KI894038">
    <property type="protein sequence ID" value="OBR81052.1"/>
    <property type="molecule type" value="Genomic_DNA"/>
</dbReference>